<evidence type="ECO:0000256" key="2">
    <source>
        <dbReference type="ARBA" id="ARBA00022666"/>
    </source>
</evidence>
<evidence type="ECO:0000313" key="13">
    <source>
        <dbReference type="Proteomes" id="UP001151529"/>
    </source>
</evidence>
<evidence type="ECO:0000256" key="4">
    <source>
        <dbReference type="ARBA" id="ARBA00022896"/>
    </source>
</evidence>
<dbReference type="GO" id="GO:0046872">
    <property type="term" value="F:metal ion binding"/>
    <property type="evidence" value="ECO:0007669"/>
    <property type="project" value="UniProtKB-KW"/>
</dbReference>
<dbReference type="InterPro" id="IPR005123">
    <property type="entry name" value="Oxoglu/Fe-dep_dioxygenase_dom"/>
</dbReference>
<keyword evidence="7" id="KW-0292">Fruit ripening</keyword>
<dbReference type="GO" id="GO:0031418">
    <property type="term" value="F:L-ascorbic acid binding"/>
    <property type="evidence" value="ECO:0007669"/>
    <property type="project" value="UniProtKB-KW"/>
</dbReference>
<keyword evidence="12" id="KW-0223">Dioxygenase</keyword>
<gene>
    <name evidence="12" type="ORF">OIU85_020192</name>
</gene>
<dbReference type="GO" id="GO:0009815">
    <property type="term" value="F:1-aminocyclopropane-1-carboxylate oxidase activity"/>
    <property type="evidence" value="ECO:0007669"/>
    <property type="project" value="UniProtKB-EC"/>
</dbReference>
<keyword evidence="2" id="KW-0266">Ethylene biosynthesis</keyword>
<comment type="caution">
    <text evidence="12">The sequence shown here is derived from an EMBL/GenBank/DDBJ whole genome shotgun (WGS) entry which is preliminary data.</text>
</comment>
<evidence type="ECO:0000259" key="11">
    <source>
        <dbReference type="PROSITE" id="PS51471"/>
    </source>
</evidence>
<evidence type="ECO:0000256" key="3">
    <source>
        <dbReference type="ARBA" id="ARBA00022723"/>
    </source>
</evidence>
<dbReference type="SUPFAM" id="SSF51197">
    <property type="entry name" value="Clavaminate synthase-like"/>
    <property type="match status" value="1"/>
</dbReference>
<accession>A0A9Q0UFN8</accession>
<dbReference type="GO" id="GO:0051213">
    <property type="term" value="F:dioxygenase activity"/>
    <property type="evidence" value="ECO:0007669"/>
    <property type="project" value="UniProtKB-KW"/>
</dbReference>
<dbReference type="PANTHER" id="PTHR47991">
    <property type="entry name" value="OXOGLUTARATE/IRON-DEPENDENT DIOXYGENASE"/>
    <property type="match status" value="1"/>
</dbReference>
<comment type="similarity">
    <text evidence="1 10">Belongs to the iron/ascorbate-dependent oxidoreductase family.</text>
</comment>
<keyword evidence="4" id="KW-0847">Vitamin C</keyword>
<evidence type="ECO:0000256" key="8">
    <source>
        <dbReference type="ARBA" id="ARBA00037892"/>
    </source>
</evidence>
<evidence type="ECO:0000256" key="7">
    <source>
        <dbReference type="ARBA" id="ARBA00033478"/>
    </source>
</evidence>
<evidence type="ECO:0000256" key="5">
    <source>
        <dbReference type="ARBA" id="ARBA00023002"/>
    </source>
</evidence>
<keyword evidence="13" id="KW-1185">Reference proteome</keyword>
<dbReference type="GO" id="GO:0009693">
    <property type="term" value="P:ethylene biosynthetic process"/>
    <property type="evidence" value="ECO:0007669"/>
    <property type="project" value="UniProtKB-KW"/>
</dbReference>
<dbReference type="GO" id="GO:0071398">
    <property type="term" value="P:cellular response to fatty acid"/>
    <property type="evidence" value="ECO:0007669"/>
    <property type="project" value="UniProtKB-ARBA"/>
</dbReference>
<name>A0A9Q0UFN8_SALVM</name>
<dbReference type="InterPro" id="IPR044861">
    <property type="entry name" value="IPNS-like_FE2OG_OXY"/>
</dbReference>
<dbReference type="InterPro" id="IPR026992">
    <property type="entry name" value="DIOX_N"/>
</dbReference>
<dbReference type="InterPro" id="IPR050295">
    <property type="entry name" value="Plant_2OG-oxidoreductases"/>
</dbReference>
<proteinExistence type="inferred from homology"/>
<comment type="pathway">
    <text evidence="8">Alkene biosynthesis; ethylene biosynthesis via S-adenosyl-L-methionine; ethylene from S-adenosyl-L-methionine: step 2/2.</text>
</comment>
<keyword evidence="6 10" id="KW-0408">Iron</keyword>
<dbReference type="AlphaFoldDB" id="A0A9Q0UFN8"/>
<dbReference type="Gene3D" id="2.60.120.330">
    <property type="entry name" value="B-lactam Antibiotic, Isopenicillin N Synthase, Chain"/>
    <property type="match status" value="1"/>
</dbReference>
<dbReference type="InterPro" id="IPR027443">
    <property type="entry name" value="IPNS-like_sf"/>
</dbReference>
<keyword evidence="5 10" id="KW-0560">Oxidoreductase</keyword>
<reference evidence="12" key="1">
    <citation type="submission" date="2022-11" db="EMBL/GenBank/DDBJ databases">
        <authorList>
            <person name="Hyden B.L."/>
            <person name="Feng K."/>
            <person name="Yates T."/>
            <person name="Jawdy S."/>
            <person name="Smart L.B."/>
            <person name="Muchero W."/>
        </authorList>
    </citation>
    <scope>NUCLEOTIDE SEQUENCE</scope>
    <source>
        <tissue evidence="12">Shoot tip</tissue>
    </source>
</reference>
<dbReference type="Pfam" id="PF14226">
    <property type="entry name" value="DIOX_N"/>
    <property type="match status" value="1"/>
</dbReference>
<reference evidence="12" key="2">
    <citation type="journal article" date="2023" name="Int. J. Mol. Sci.">
        <title>De Novo Assembly and Annotation of 11 Diverse Shrub Willow (Salix) Genomes Reveals Novel Gene Organization in Sex-Linked Regions.</title>
        <authorList>
            <person name="Hyden B."/>
            <person name="Feng K."/>
            <person name="Yates T.B."/>
            <person name="Jawdy S."/>
            <person name="Cereghino C."/>
            <person name="Smart L.B."/>
            <person name="Muchero W."/>
        </authorList>
    </citation>
    <scope>NUCLEOTIDE SEQUENCE [LARGE SCALE GENOMIC DNA]</scope>
    <source>
        <tissue evidence="12">Shoot tip</tissue>
    </source>
</reference>
<sequence>MEFPVINMEKLNGDEKAATMEKIKDACENWGFFELSNHGIAHEFLDTVEGMTKEHYKKCMEQRFKELVASKALDGVQTEIKDMDWESTFFLRHLPESNIAELPDLDDEYRKVMKEFALKLEKLAEKLLDLLCENLGLERGYLKKAFSGSNGCPNFGTKVSNYPPCPKPDLVKGLRAHTDAGGIILLFQDDTVSGLQLLKDGQWIDVPPMRHSIVVNLGDQLEVITNGKYKSVEHRVITQTHGTRMSIASFYNPGNDAVIYPAPDLVEEEAEGKKQLYPKFVFDDYMKLYAGLKFQAKEPRFEAMKAVVANVNLGPIATA</sequence>
<protein>
    <recommendedName>
        <fullName evidence="9">aminocyclopropanecarboxylate oxidase</fullName>
        <ecNumber evidence="9">1.14.17.4</ecNumber>
    </recommendedName>
</protein>
<dbReference type="OrthoDB" id="288590at2759"/>
<dbReference type="GO" id="GO:0009835">
    <property type="term" value="P:fruit ripening"/>
    <property type="evidence" value="ECO:0007669"/>
    <property type="project" value="UniProtKB-KW"/>
</dbReference>
<dbReference type="EMBL" id="JAPFFL010000004">
    <property type="protein sequence ID" value="KAJ6729241.1"/>
    <property type="molecule type" value="Genomic_DNA"/>
</dbReference>
<organism evidence="12 13">
    <name type="scientific">Salix viminalis</name>
    <name type="common">Common osier</name>
    <name type="synonym">Basket willow</name>
    <dbReference type="NCBI Taxonomy" id="40686"/>
    <lineage>
        <taxon>Eukaryota</taxon>
        <taxon>Viridiplantae</taxon>
        <taxon>Streptophyta</taxon>
        <taxon>Embryophyta</taxon>
        <taxon>Tracheophyta</taxon>
        <taxon>Spermatophyta</taxon>
        <taxon>Magnoliopsida</taxon>
        <taxon>eudicotyledons</taxon>
        <taxon>Gunneridae</taxon>
        <taxon>Pentapetalae</taxon>
        <taxon>rosids</taxon>
        <taxon>fabids</taxon>
        <taxon>Malpighiales</taxon>
        <taxon>Salicaceae</taxon>
        <taxon>Saliceae</taxon>
        <taxon>Salix</taxon>
    </lineage>
</organism>
<evidence type="ECO:0000313" key="12">
    <source>
        <dbReference type="EMBL" id="KAJ6729241.1"/>
    </source>
</evidence>
<keyword evidence="3 10" id="KW-0479">Metal-binding</keyword>
<dbReference type="EC" id="1.14.17.4" evidence="9"/>
<dbReference type="Proteomes" id="UP001151529">
    <property type="component" value="Chromosome 2"/>
</dbReference>
<evidence type="ECO:0000256" key="10">
    <source>
        <dbReference type="RuleBase" id="RU003682"/>
    </source>
</evidence>
<dbReference type="PROSITE" id="PS51471">
    <property type="entry name" value="FE2OG_OXY"/>
    <property type="match status" value="1"/>
</dbReference>
<dbReference type="FunFam" id="2.60.120.330:FF:000002">
    <property type="entry name" value="1-aminocyclopropane-1-carboxylate oxidase 1"/>
    <property type="match status" value="1"/>
</dbReference>
<evidence type="ECO:0000256" key="6">
    <source>
        <dbReference type="ARBA" id="ARBA00023004"/>
    </source>
</evidence>
<evidence type="ECO:0000256" key="9">
    <source>
        <dbReference type="ARBA" id="ARBA00039090"/>
    </source>
</evidence>
<evidence type="ECO:0000256" key="1">
    <source>
        <dbReference type="ARBA" id="ARBA00008056"/>
    </source>
</evidence>
<feature type="domain" description="Fe2OG dioxygenase" evidence="11">
    <location>
        <begin position="153"/>
        <end position="253"/>
    </location>
</feature>
<dbReference type="Pfam" id="PF03171">
    <property type="entry name" value="2OG-FeII_Oxy"/>
    <property type="match status" value="1"/>
</dbReference>